<evidence type="ECO:0000313" key="1">
    <source>
        <dbReference type="EMBL" id="BCU03559.1"/>
    </source>
</evidence>
<protein>
    <submittedName>
        <fullName evidence="1">Uncharacterized protein</fullName>
    </submittedName>
</protein>
<proteinExistence type="predicted"/>
<organism evidence="1 2">
    <name type="scientific">Pandoravirus japonicus</name>
    <dbReference type="NCBI Taxonomy" id="2823154"/>
    <lineage>
        <taxon>Viruses</taxon>
        <taxon>Pandoravirus</taxon>
    </lineage>
</organism>
<evidence type="ECO:0000313" key="2">
    <source>
        <dbReference type="Proteomes" id="UP001253637"/>
    </source>
</evidence>
<sequence length="166" mass="18558">MVVDRLKKGVCARTGERLSAAECGRPFSFLVAPEWAACRLDLGPRTPRLCLVCGTGEAACRIRSRSCAQSLTLFFFLCVRALLWRRPRRFFFFEKRKPPRPTKPKAGVRALCLFLGKRLSWPRGATADQGEKAHAAHAIWLRFALACPCARASTVPRSRIATHATM</sequence>
<dbReference type="Proteomes" id="UP001253637">
    <property type="component" value="Segment"/>
</dbReference>
<reference evidence="1" key="1">
    <citation type="submission" date="2021-04" db="EMBL/GenBank/DDBJ databases">
        <title>Draft Genome Sequence of Pandoravirus japonicus, Isolated from the Sabaishi River of Niigata, Japan.</title>
        <authorList>
            <person name="Hosokawa N."/>
            <person name="Takahashi H."/>
            <person name="Aoki K."/>
            <person name="Takemura M."/>
        </authorList>
    </citation>
    <scope>NUCLEOTIDE SEQUENCE</scope>
</reference>
<accession>A0A811BN76</accession>
<dbReference type="EMBL" id="LC625835">
    <property type="protein sequence ID" value="BCU03559.1"/>
    <property type="molecule type" value="Genomic_DNA"/>
</dbReference>
<name>A0A811BN76_9VIRU</name>